<dbReference type="OrthoDB" id="6599193at2759"/>
<keyword evidence="3" id="KW-1185">Reference proteome</keyword>
<sequence>MSAARGLSLRKLCGEKVCPEYFMCLDHDLQCYPCLSYCNETSHNYDARICEQQCQDYIHDYVKHYVKEQNIQDALHELDSLKSLIIFMTFLVAIALVFISVTLVFIWNRERRIRKIKNGGQDSFFKKKLASLQYPKKKDKVSTVSETIVNKMPTANAATSLAATQTDLMIATPPSASSSGQRTNTSSGGMSNSSCSSNKLPCEDATLEFSGYDNFALKVSPVLGKTITANDLLHRQYSP</sequence>
<dbReference type="RefSeq" id="XP_025411259.1">
    <property type="nucleotide sequence ID" value="XM_025555474.1"/>
</dbReference>
<evidence type="ECO:0000256" key="2">
    <source>
        <dbReference type="SAM" id="Phobius"/>
    </source>
</evidence>
<proteinExistence type="predicted"/>
<feature type="region of interest" description="Disordered" evidence="1">
    <location>
        <begin position="172"/>
        <end position="195"/>
    </location>
</feature>
<keyword evidence="2" id="KW-0812">Transmembrane</keyword>
<accession>A0A8B8FK25</accession>
<feature type="transmembrane region" description="Helical" evidence="2">
    <location>
        <begin position="84"/>
        <end position="107"/>
    </location>
</feature>
<gene>
    <name evidence="4" type="primary">LOC112684142</name>
</gene>
<keyword evidence="2" id="KW-1133">Transmembrane helix</keyword>
<keyword evidence="2" id="KW-0472">Membrane</keyword>
<protein>
    <submittedName>
        <fullName evidence="4">Protein grindelwald</fullName>
    </submittedName>
</protein>
<name>A0A8B8FK25_9HEMI</name>
<dbReference type="CTD" id="35103"/>
<evidence type="ECO:0000313" key="4">
    <source>
        <dbReference type="RefSeq" id="XP_025411259.1"/>
    </source>
</evidence>
<feature type="compositionally biased region" description="Polar residues" evidence="1">
    <location>
        <begin position="174"/>
        <end position="185"/>
    </location>
</feature>
<dbReference type="Proteomes" id="UP000694846">
    <property type="component" value="Unplaced"/>
</dbReference>
<reference evidence="4" key="1">
    <citation type="submission" date="2025-08" db="UniProtKB">
        <authorList>
            <consortium name="RefSeq"/>
        </authorList>
    </citation>
    <scope>IDENTIFICATION</scope>
    <source>
        <tissue evidence="4">Whole body</tissue>
    </source>
</reference>
<dbReference type="GeneID" id="112684142"/>
<dbReference type="AlphaFoldDB" id="A0A8B8FK25"/>
<feature type="compositionally biased region" description="Low complexity" evidence="1">
    <location>
        <begin position="186"/>
        <end position="195"/>
    </location>
</feature>
<evidence type="ECO:0000256" key="1">
    <source>
        <dbReference type="SAM" id="MobiDB-lite"/>
    </source>
</evidence>
<organism evidence="3 4">
    <name type="scientific">Sipha flava</name>
    <name type="common">yellow sugarcane aphid</name>
    <dbReference type="NCBI Taxonomy" id="143950"/>
    <lineage>
        <taxon>Eukaryota</taxon>
        <taxon>Metazoa</taxon>
        <taxon>Ecdysozoa</taxon>
        <taxon>Arthropoda</taxon>
        <taxon>Hexapoda</taxon>
        <taxon>Insecta</taxon>
        <taxon>Pterygota</taxon>
        <taxon>Neoptera</taxon>
        <taxon>Paraneoptera</taxon>
        <taxon>Hemiptera</taxon>
        <taxon>Sternorrhyncha</taxon>
        <taxon>Aphidomorpha</taxon>
        <taxon>Aphidoidea</taxon>
        <taxon>Aphididae</taxon>
        <taxon>Sipha</taxon>
    </lineage>
</organism>
<evidence type="ECO:0000313" key="3">
    <source>
        <dbReference type="Proteomes" id="UP000694846"/>
    </source>
</evidence>